<dbReference type="EMBL" id="JAATIS010005477">
    <property type="protein sequence ID" value="KAG2459279.1"/>
    <property type="molecule type" value="Genomic_DNA"/>
</dbReference>
<dbReference type="GO" id="GO:0031966">
    <property type="term" value="C:mitochondrial membrane"/>
    <property type="evidence" value="ECO:0007669"/>
    <property type="project" value="TreeGrafter"/>
</dbReference>
<dbReference type="AlphaFoldDB" id="A0A8X7X121"/>
<evidence type="ECO:0000313" key="2">
    <source>
        <dbReference type="Proteomes" id="UP000886611"/>
    </source>
</evidence>
<dbReference type="PANTHER" id="PTHR46882:SF1">
    <property type="entry name" value="PLECKSTRIN HOMOLOGY DOMAIN-CONTAINING FAMILY N MEMBER 1"/>
    <property type="match status" value="1"/>
</dbReference>
<dbReference type="Gene3D" id="2.30.29.30">
    <property type="entry name" value="Pleckstrin-homology domain (PH domain)/Phosphotyrosine-binding domain (PTB)"/>
    <property type="match status" value="2"/>
</dbReference>
<dbReference type="GO" id="GO:1901981">
    <property type="term" value="F:phosphatidylinositol phosphate binding"/>
    <property type="evidence" value="ECO:0007669"/>
    <property type="project" value="TreeGrafter"/>
</dbReference>
<dbReference type="GO" id="GO:0005856">
    <property type="term" value="C:cytoskeleton"/>
    <property type="evidence" value="ECO:0007669"/>
    <property type="project" value="TreeGrafter"/>
</dbReference>
<dbReference type="GO" id="GO:0001786">
    <property type="term" value="F:phosphatidylserine binding"/>
    <property type="evidence" value="ECO:0007669"/>
    <property type="project" value="TreeGrafter"/>
</dbReference>
<dbReference type="Proteomes" id="UP000886611">
    <property type="component" value="Unassembled WGS sequence"/>
</dbReference>
<accession>A0A8X7X121</accession>
<dbReference type="GO" id="GO:0043065">
    <property type="term" value="P:positive regulation of apoptotic process"/>
    <property type="evidence" value="ECO:0007669"/>
    <property type="project" value="InterPro"/>
</dbReference>
<keyword evidence="2" id="KW-1185">Reference proteome</keyword>
<reference evidence="1 2" key="1">
    <citation type="journal article" date="2021" name="Cell">
        <title>Tracing the genetic footprints of vertebrate landing in non-teleost ray-finned fishes.</title>
        <authorList>
            <person name="Bi X."/>
            <person name="Wang K."/>
            <person name="Yang L."/>
            <person name="Pan H."/>
            <person name="Jiang H."/>
            <person name="Wei Q."/>
            <person name="Fang M."/>
            <person name="Yu H."/>
            <person name="Zhu C."/>
            <person name="Cai Y."/>
            <person name="He Y."/>
            <person name="Gan X."/>
            <person name="Zeng H."/>
            <person name="Yu D."/>
            <person name="Zhu Y."/>
            <person name="Jiang H."/>
            <person name="Qiu Q."/>
            <person name="Yang H."/>
            <person name="Zhang Y.E."/>
            <person name="Wang W."/>
            <person name="Zhu M."/>
            <person name="He S."/>
            <person name="Zhang G."/>
        </authorList>
    </citation>
    <scope>NUCLEOTIDE SEQUENCE [LARGE SCALE GENOMIC DNA]</scope>
    <source>
        <strain evidence="1">Bchr_013</strain>
    </source>
</reference>
<dbReference type="InterPro" id="IPR042835">
    <property type="entry name" value="PLEKHN1"/>
</dbReference>
<sequence>MAKKKWDGQRDAESRQEYKEIRRKVKREVVKAKKKVYDEFYERLDTKDGEKDLYRLARQRDRAGKNVQQVRVIKDKDGNILTSEEGVLSRWEEYFDRLMNEENERERRLNLAPTDQFVDYQCNMVRGCDAERKLMTGNSVTAISGNECSHNRLFRKKNPQEGQVKSNSIVNILCYVSPKKEFTPKELEKIQNINWDQKFAYDPFGGWKKSSTSVKNLGKMIYSSKVRFRFQHCQGTLPLKELNVCNLRGSEPGKHALQITGSCLNHIIIYCSSEEELETWLGHLKEQVELNGGTVTSSETKTYARIKSKRDNGQEKEELRNSVNNEPIYEWEGSQRESLGQVAFVSKVKVQHLPCQGKLPLNAITITTHCNGDNPNSFMIEGKLINPIIMSCMDECDYQDWLHHLRTLDVAIEGPPGHVYDPIYTPTKIESPRHSMESCELDSRGSCKVSEKAHSWSYQPPRGSGKSLFEFPDDLASPGYTEPLCYRRNQDLQLLTSINNQITALSFSLQYISSRPTSYETQTTRQFSESSGLESSSEESFIHIEHSKLRNSPRERDSYASITDSLSPLYSTPYKPGRGCQRDKQVDTLEYDQDLLGYQEISDHLEPFRRNQLSNDYDNIWEFHEEPAHAQNSVVSHRMHFHLGGEDINTNHGIRDQSPTCRLIADGIELCSTRKEEPGEMEEALEDRGLRINRKKMEYMRSNDDQDSEVSLQCRAGLTIKQIRASREVGGHHRNFPLLDLPWTVWCKTTNGTAEPCFTKRGSHIK</sequence>
<feature type="non-terminal residue" evidence="1">
    <location>
        <position position="1"/>
    </location>
</feature>
<organism evidence="1 2">
    <name type="scientific">Polypterus senegalus</name>
    <name type="common">Senegal bichir</name>
    <dbReference type="NCBI Taxonomy" id="55291"/>
    <lineage>
        <taxon>Eukaryota</taxon>
        <taxon>Metazoa</taxon>
        <taxon>Chordata</taxon>
        <taxon>Craniata</taxon>
        <taxon>Vertebrata</taxon>
        <taxon>Euteleostomi</taxon>
        <taxon>Actinopterygii</taxon>
        <taxon>Polypteriformes</taxon>
        <taxon>Polypteridae</taxon>
        <taxon>Polypterus</taxon>
    </lineage>
</organism>
<comment type="caution">
    <text evidence="1">The sequence shown here is derived from an EMBL/GenBank/DDBJ whole genome shotgun (WGS) entry which is preliminary data.</text>
</comment>
<dbReference type="GO" id="GO:0070300">
    <property type="term" value="F:phosphatidic acid binding"/>
    <property type="evidence" value="ECO:0007669"/>
    <property type="project" value="TreeGrafter"/>
</dbReference>
<feature type="non-terminal residue" evidence="1">
    <location>
        <position position="766"/>
    </location>
</feature>
<protein>
    <submittedName>
        <fullName evidence="1">PKHN1 protein</fullName>
    </submittedName>
</protein>
<gene>
    <name evidence="1" type="primary">Plekhn1</name>
    <name evidence="1" type="ORF">GTO96_0018929</name>
</gene>
<proteinExistence type="predicted"/>
<dbReference type="GO" id="GO:0001666">
    <property type="term" value="P:response to hypoxia"/>
    <property type="evidence" value="ECO:0007669"/>
    <property type="project" value="TreeGrafter"/>
</dbReference>
<evidence type="ECO:0000313" key="1">
    <source>
        <dbReference type="EMBL" id="KAG2459279.1"/>
    </source>
</evidence>
<dbReference type="GO" id="GO:1901612">
    <property type="term" value="F:cardiolipin binding"/>
    <property type="evidence" value="ECO:0007669"/>
    <property type="project" value="InterPro"/>
</dbReference>
<dbReference type="GO" id="GO:0061158">
    <property type="term" value="P:3'-UTR-mediated mRNA destabilization"/>
    <property type="evidence" value="ECO:0007669"/>
    <property type="project" value="TreeGrafter"/>
</dbReference>
<dbReference type="SUPFAM" id="SSF50729">
    <property type="entry name" value="PH domain-like"/>
    <property type="match status" value="2"/>
</dbReference>
<name>A0A8X7X121_POLSE</name>
<dbReference type="PANTHER" id="PTHR46882">
    <property type="entry name" value="PLECKSTRIN HOMOLOGY DOMAIN-CONTAINING FAMILY N MEMBER 1"/>
    <property type="match status" value="1"/>
</dbReference>
<dbReference type="InterPro" id="IPR011993">
    <property type="entry name" value="PH-like_dom_sf"/>
</dbReference>